<name>A0A5I6PZ39_SALET</name>
<feature type="domain" description="Bacteriophage Mu GpT" evidence="1">
    <location>
        <begin position="170"/>
        <end position="237"/>
    </location>
</feature>
<sequence length="308" mass="34314">MILNTRNVTALFVALKTTFSKAFDATEPKWDKVATLVPSTTRQNDYTWLDRFPRLRKWVGDKVVKSLSQHNYTLVNDDFEATVEVDRSDLEDDQLGIYAPQAQEAGFSARQWPDELVFGVLNDAFTGKCYDGQPFISDSHPNGKDENGKDIIVSNKGNKPLSAASLAEAQASYGAARTALRNMKDTEGRPLNVNPVLLVVPPALEDTANALMTAERLDDGKTNIYKGTATVLVVPWLTSDIRWFLMDTTRAIKPLIFQQRKKPLFVSQQDLNNPDVFMRKKLKFGAEARGAAGYGLWQMIYGSTGEGK</sequence>
<feature type="domain" description="Bacteriophage Mu GpT" evidence="1">
    <location>
        <begin position="241"/>
        <end position="304"/>
    </location>
</feature>
<proteinExistence type="predicted"/>
<comment type="caution">
    <text evidence="2">The sequence shown here is derived from an EMBL/GenBank/DDBJ whole genome shotgun (WGS) entry which is preliminary data.</text>
</comment>
<accession>A0A5I6PZ39</accession>
<organism evidence="2">
    <name type="scientific">Salmonella enterica subsp. enterica serovar Glostrup</name>
    <dbReference type="NCBI Taxonomy" id="1151180"/>
    <lineage>
        <taxon>Bacteria</taxon>
        <taxon>Pseudomonadati</taxon>
        <taxon>Pseudomonadota</taxon>
        <taxon>Gammaproteobacteria</taxon>
        <taxon>Enterobacterales</taxon>
        <taxon>Enterobacteriaceae</taxon>
        <taxon>Salmonella</taxon>
    </lineage>
</organism>
<dbReference type="AlphaFoldDB" id="A0A5I6PZ39"/>
<gene>
    <name evidence="2" type="ORF">FPD99_22975</name>
</gene>
<dbReference type="EMBL" id="AAIQMM010000029">
    <property type="protein sequence ID" value="ECH0896819.1"/>
    <property type="molecule type" value="Genomic_DNA"/>
</dbReference>
<evidence type="ECO:0000313" key="2">
    <source>
        <dbReference type="EMBL" id="ECH0896819.1"/>
    </source>
</evidence>
<feature type="domain" description="Bacteriophage Mu GpT" evidence="1">
    <location>
        <begin position="9"/>
        <end position="159"/>
    </location>
</feature>
<protein>
    <submittedName>
        <fullName evidence="2">Head protein</fullName>
    </submittedName>
</protein>
<dbReference type="InterPro" id="IPR018774">
    <property type="entry name" value="Phage_Mu_GpT"/>
</dbReference>
<reference evidence="2" key="1">
    <citation type="submission" date="2019-07" db="EMBL/GenBank/DDBJ databases">
        <authorList>
            <person name="Ashton P.M."/>
            <person name="Dallman T."/>
            <person name="Nair S."/>
            <person name="De Pinna E."/>
            <person name="Peters T."/>
            <person name="Grant K."/>
        </authorList>
    </citation>
    <scope>NUCLEOTIDE SEQUENCE</scope>
    <source>
        <strain evidence="2">773673</strain>
    </source>
</reference>
<dbReference type="Pfam" id="PF10124">
    <property type="entry name" value="Mu-like_gpT"/>
    <property type="match status" value="3"/>
</dbReference>
<evidence type="ECO:0000259" key="1">
    <source>
        <dbReference type="Pfam" id="PF10124"/>
    </source>
</evidence>